<proteinExistence type="predicted"/>
<dbReference type="Proteomes" id="UP000663840">
    <property type="component" value="Unassembled WGS sequence"/>
</dbReference>
<feature type="domain" description="BZIP" evidence="3">
    <location>
        <begin position="24"/>
        <end position="37"/>
    </location>
</feature>
<feature type="compositionally biased region" description="Low complexity" evidence="2">
    <location>
        <begin position="85"/>
        <end position="96"/>
    </location>
</feature>
<dbReference type="EMBL" id="CAJMWR010003636">
    <property type="protein sequence ID" value="CAE6464674.1"/>
    <property type="molecule type" value="Genomic_DNA"/>
</dbReference>
<accession>A0A8H3BRF7</accession>
<dbReference type="GO" id="GO:0003700">
    <property type="term" value="F:DNA-binding transcription factor activity"/>
    <property type="evidence" value="ECO:0007669"/>
    <property type="project" value="InterPro"/>
</dbReference>
<sequence length="261" mass="28194">MASQFHDSDEEISTTPPGSTKENKSRNARAQARLRARRKAYVESLEANVKRLQTIVDAVALNPNRFHATTSAGTASPHLLSPFGSSPETPSSDPSTVLQQPSEASLQQLQTDNARLRRERDALKVQIDALTRYISRGYSISFGTSSPYGDARSAGLSVDRGLSPNFGSDVEIESRTPMTDSPLIQRDAYTQDELNQLLSLNDPDLAFIPYLDFQGSGPLTLHVPHSTASGESSSAQTGNTANFPQGNDASGSNLMFRAPEP</sequence>
<evidence type="ECO:0000313" key="5">
    <source>
        <dbReference type="EMBL" id="KAF8676882.1"/>
    </source>
</evidence>
<dbReference type="EMBL" id="JACYCC010000041">
    <property type="protein sequence ID" value="KAF8676882.1"/>
    <property type="molecule type" value="Genomic_DNA"/>
</dbReference>
<dbReference type="Proteomes" id="UP000650533">
    <property type="component" value="Chromosome 15"/>
</dbReference>
<feature type="compositionally biased region" description="Polar residues" evidence="2">
    <location>
        <begin position="226"/>
        <end position="253"/>
    </location>
</feature>
<dbReference type="PROSITE" id="PS00036">
    <property type="entry name" value="BZIP_BASIC"/>
    <property type="match status" value="1"/>
</dbReference>
<feature type="region of interest" description="Disordered" evidence="2">
    <location>
        <begin position="1"/>
        <end position="33"/>
    </location>
</feature>
<reference evidence="5" key="2">
    <citation type="submission" date="2020-09" db="EMBL/GenBank/DDBJ databases">
        <title>Comparative genome analyses of four rice-infecting Rhizoctonia solani isolates reveal extensive enrichment of homogalacturonan modification genes.</title>
        <authorList>
            <person name="Lee D.-Y."/>
            <person name="Jeon J."/>
            <person name="Kim K.-T."/>
            <person name="Cheong K."/>
            <person name="Song H."/>
            <person name="Choi G."/>
            <person name="Ko J."/>
            <person name="Opiyo S.O."/>
            <person name="Zuo S."/>
            <person name="Madhav S."/>
            <person name="Lee Y.-H."/>
            <person name="Wang G.-L."/>
        </authorList>
    </citation>
    <scope>NUCLEOTIDE SEQUENCE</scope>
    <source>
        <strain evidence="5">AG1-IA YN-7</strain>
    </source>
</reference>
<evidence type="ECO:0000313" key="7">
    <source>
        <dbReference type="Proteomes" id="UP000663840"/>
    </source>
</evidence>
<reference evidence="6" key="1">
    <citation type="submission" date="2020-05" db="EMBL/GenBank/DDBJ databases">
        <title>Evolutionary and genomic comparisons of hybrid uninucleate and nonhybrid Rhizoctonia fungi.</title>
        <authorList>
            <person name="Li C."/>
            <person name="Chen X."/>
        </authorList>
    </citation>
    <scope>NUCLEOTIDE SEQUENCE</scope>
    <source>
        <strain evidence="6">AG-1 IA</strain>
    </source>
</reference>
<evidence type="ECO:0000259" key="3">
    <source>
        <dbReference type="PROSITE" id="PS00036"/>
    </source>
</evidence>
<dbReference type="EMBL" id="CP059672">
    <property type="protein sequence ID" value="QRW26552.1"/>
    <property type="molecule type" value="Genomic_DNA"/>
</dbReference>
<evidence type="ECO:0000313" key="4">
    <source>
        <dbReference type="EMBL" id="CAE6464674.1"/>
    </source>
</evidence>
<organism evidence="4 7">
    <name type="scientific">Rhizoctonia solani</name>
    <dbReference type="NCBI Taxonomy" id="456999"/>
    <lineage>
        <taxon>Eukaryota</taxon>
        <taxon>Fungi</taxon>
        <taxon>Dikarya</taxon>
        <taxon>Basidiomycota</taxon>
        <taxon>Agaricomycotina</taxon>
        <taxon>Agaricomycetes</taxon>
        <taxon>Cantharellales</taxon>
        <taxon>Ceratobasidiaceae</taxon>
        <taxon>Rhizoctonia</taxon>
    </lineage>
</organism>
<feature type="coiled-coil region" evidence="1">
    <location>
        <begin position="106"/>
        <end position="133"/>
    </location>
</feature>
<dbReference type="InterPro" id="IPR004827">
    <property type="entry name" value="bZIP"/>
</dbReference>
<dbReference type="AlphaFoldDB" id="A0A8H3BRF7"/>
<dbReference type="SUPFAM" id="SSF57959">
    <property type="entry name" value="Leucine zipper domain"/>
    <property type="match status" value="1"/>
</dbReference>
<name>A0A8H3BRF7_9AGAM</name>
<reference evidence="4" key="3">
    <citation type="submission" date="2021-01" db="EMBL/GenBank/DDBJ databases">
        <authorList>
            <person name="Kaushik A."/>
        </authorList>
    </citation>
    <scope>NUCLEOTIDE SEQUENCE</scope>
    <source>
        <strain evidence="4">AG1-1A</strain>
    </source>
</reference>
<evidence type="ECO:0000256" key="2">
    <source>
        <dbReference type="SAM" id="MobiDB-lite"/>
    </source>
</evidence>
<keyword evidence="1" id="KW-0175">Coiled coil</keyword>
<feature type="region of interest" description="Disordered" evidence="2">
    <location>
        <begin position="70"/>
        <end position="99"/>
    </location>
</feature>
<evidence type="ECO:0000256" key="1">
    <source>
        <dbReference type="SAM" id="Coils"/>
    </source>
</evidence>
<protein>
    <submittedName>
        <fullName evidence="6">BZIP transcription factor</fullName>
    </submittedName>
</protein>
<evidence type="ECO:0000313" key="6">
    <source>
        <dbReference type="EMBL" id="QRW26552.1"/>
    </source>
</evidence>
<feature type="region of interest" description="Disordered" evidence="2">
    <location>
        <begin position="222"/>
        <end position="261"/>
    </location>
</feature>
<gene>
    <name evidence="4" type="ORF">RDB_LOCUS107840</name>
    <name evidence="6" type="ORF">RhiXN_12213</name>
    <name evidence="5" type="ORF">RHS04_06197</name>
</gene>
<dbReference type="InterPro" id="IPR046347">
    <property type="entry name" value="bZIP_sf"/>
</dbReference>
<dbReference type="Proteomes" id="UP000650582">
    <property type="component" value="Unassembled WGS sequence"/>
</dbReference>